<dbReference type="AlphaFoldDB" id="G3HGH6"/>
<protein>
    <submittedName>
        <fullName evidence="1">Uncharacterized protein</fullName>
    </submittedName>
</protein>
<evidence type="ECO:0000313" key="2">
    <source>
        <dbReference type="Proteomes" id="UP000001075"/>
    </source>
</evidence>
<evidence type="ECO:0000313" key="1">
    <source>
        <dbReference type="EMBL" id="EGW07576.1"/>
    </source>
</evidence>
<dbReference type="InParanoid" id="G3HGH6"/>
<dbReference type="EMBL" id="JH000352">
    <property type="protein sequence ID" value="EGW07576.1"/>
    <property type="molecule type" value="Genomic_DNA"/>
</dbReference>
<reference evidence="2" key="1">
    <citation type="journal article" date="2011" name="Nat. Biotechnol.">
        <title>The genomic sequence of the Chinese hamster ovary (CHO)-K1 cell line.</title>
        <authorList>
            <person name="Xu X."/>
            <person name="Nagarajan H."/>
            <person name="Lewis N.E."/>
            <person name="Pan S."/>
            <person name="Cai Z."/>
            <person name="Liu X."/>
            <person name="Chen W."/>
            <person name="Xie M."/>
            <person name="Wang W."/>
            <person name="Hammond S."/>
            <person name="Andersen M.R."/>
            <person name="Neff N."/>
            <person name="Passarelli B."/>
            <person name="Koh W."/>
            <person name="Fan H.C."/>
            <person name="Wang J."/>
            <person name="Gui Y."/>
            <person name="Lee K.H."/>
            <person name="Betenbaugh M.J."/>
            <person name="Quake S.R."/>
            <person name="Famili I."/>
            <person name="Palsson B.O."/>
            <person name="Wang J."/>
        </authorList>
    </citation>
    <scope>NUCLEOTIDE SEQUENCE [LARGE SCALE GENOMIC DNA]</scope>
    <source>
        <strain evidence="2">CHO K1 cell line</strain>
    </source>
</reference>
<organism evidence="1 2">
    <name type="scientific">Cricetulus griseus</name>
    <name type="common">Chinese hamster</name>
    <name type="synonym">Cricetulus barabensis griseus</name>
    <dbReference type="NCBI Taxonomy" id="10029"/>
    <lineage>
        <taxon>Eukaryota</taxon>
        <taxon>Metazoa</taxon>
        <taxon>Chordata</taxon>
        <taxon>Craniata</taxon>
        <taxon>Vertebrata</taxon>
        <taxon>Euteleostomi</taxon>
        <taxon>Mammalia</taxon>
        <taxon>Eutheria</taxon>
        <taxon>Euarchontoglires</taxon>
        <taxon>Glires</taxon>
        <taxon>Rodentia</taxon>
        <taxon>Myomorpha</taxon>
        <taxon>Muroidea</taxon>
        <taxon>Cricetidae</taxon>
        <taxon>Cricetinae</taxon>
        <taxon>Cricetulus</taxon>
    </lineage>
</organism>
<name>G3HGH6_CRIGR</name>
<gene>
    <name evidence="1" type="ORF">I79_009705</name>
</gene>
<accession>G3HGH6</accession>
<dbReference type="Proteomes" id="UP000001075">
    <property type="component" value="Unassembled WGS sequence"/>
</dbReference>
<proteinExistence type="predicted"/>
<sequence length="58" mass="7037">MFESHAANEDPPDNNLWMFQKRNWATPLRLHWVQLTPFQLTLWPELRILTSIKFRIST</sequence>